<organism evidence="2 3">
    <name type="scientific">Collichthys lucidus</name>
    <name type="common">Big head croaker</name>
    <name type="synonym">Sciaena lucida</name>
    <dbReference type="NCBI Taxonomy" id="240159"/>
    <lineage>
        <taxon>Eukaryota</taxon>
        <taxon>Metazoa</taxon>
        <taxon>Chordata</taxon>
        <taxon>Craniata</taxon>
        <taxon>Vertebrata</taxon>
        <taxon>Euteleostomi</taxon>
        <taxon>Actinopterygii</taxon>
        <taxon>Neopterygii</taxon>
        <taxon>Teleostei</taxon>
        <taxon>Neoteleostei</taxon>
        <taxon>Acanthomorphata</taxon>
        <taxon>Eupercaria</taxon>
        <taxon>Sciaenidae</taxon>
        <taxon>Collichthys</taxon>
    </lineage>
</organism>
<keyword evidence="3" id="KW-1185">Reference proteome</keyword>
<dbReference type="Proteomes" id="UP000298787">
    <property type="component" value="Chromosome 23"/>
</dbReference>
<dbReference type="STRING" id="240159.A0A4U5VRQ6"/>
<evidence type="ECO:0000256" key="1">
    <source>
        <dbReference type="SAM" id="MobiDB-lite"/>
    </source>
</evidence>
<feature type="region of interest" description="Disordered" evidence="1">
    <location>
        <begin position="419"/>
        <end position="439"/>
    </location>
</feature>
<proteinExistence type="predicted"/>
<dbReference type="EMBL" id="CM014100">
    <property type="protein sequence ID" value="TKS91317.1"/>
    <property type="molecule type" value="Genomic_DNA"/>
</dbReference>
<gene>
    <name evidence="2" type="ORF">D9C73_026484</name>
</gene>
<dbReference type="AlphaFoldDB" id="A0A4U5VRQ6"/>
<feature type="compositionally biased region" description="Basic and acidic residues" evidence="1">
    <location>
        <begin position="426"/>
        <end position="439"/>
    </location>
</feature>
<protein>
    <submittedName>
        <fullName evidence="2">Uncharacterized protein</fullName>
    </submittedName>
</protein>
<accession>A0A4U5VRQ6</accession>
<feature type="region of interest" description="Disordered" evidence="1">
    <location>
        <begin position="1"/>
        <end position="59"/>
    </location>
</feature>
<feature type="region of interest" description="Disordered" evidence="1">
    <location>
        <begin position="104"/>
        <end position="123"/>
    </location>
</feature>
<sequence length="467" mass="51944">MPPKQSRAGAGGGRQCAGRPAAQSNDHGHEPRPSALHLQHHGQPLAVPPESPHTHLPNSLWGHLHPALLDKPRVVTRPTPLRYTLPTRNSQHVLERTLPISSLSSPHIAMRDPAPPSTSNPHHSSRLYVENQARHPTSPFVPYREFQVPDIYVEHKGPLRRKFSYPPDCVSRRRRSHSYVFDAADPRVRRDYDEPRSCLAELRANHLLNNHAPVAAAMACSGGHYPGGSASCNSCMKSYLEPEMDDVPLLGKDKLNRRASFLKATWGNDRIHQVDETKPSTSASQSTRVDMPDLFPRVVVANPKPHKLYGSLGHNLSCYPLAAEPAYLDPAHMGSEAILQNAAALRRSSSTVVHRHYSTYLNSYTDLPVYVGPLAQGPPQFYDGSKDMCHLFPCTSHCPDNAAMLPRMSERPVVYHNNMFGPYDNTGKREDPGSGSRERRQVLVARRVNSPYVPKPWGRVSSLESEV</sequence>
<name>A0A4U5VRQ6_COLLU</name>
<evidence type="ECO:0000313" key="2">
    <source>
        <dbReference type="EMBL" id="TKS91317.1"/>
    </source>
</evidence>
<reference evidence="2 3" key="1">
    <citation type="submission" date="2019-01" db="EMBL/GenBank/DDBJ databases">
        <title>Genome Assembly of Collichthys lucidus.</title>
        <authorList>
            <person name="Cai M."/>
            <person name="Xiao S."/>
        </authorList>
    </citation>
    <scope>NUCLEOTIDE SEQUENCE [LARGE SCALE GENOMIC DNA]</scope>
    <source>
        <strain evidence="2">JT15FE1705JMU</strain>
        <tissue evidence="2">Muscle</tissue>
    </source>
</reference>
<evidence type="ECO:0000313" key="3">
    <source>
        <dbReference type="Proteomes" id="UP000298787"/>
    </source>
</evidence>